<dbReference type="EMBL" id="CP135443">
    <property type="protein sequence ID" value="WRY32788.1"/>
    <property type="molecule type" value="Genomic_DNA"/>
</dbReference>
<feature type="domain" description="PRC-barrel" evidence="3">
    <location>
        <begin position="61"/>
        <end position="131"/>
    </location>
</feature>
<evidence type="ECO:0000256" key="1">
    <source>
        <dbReference type="SAM" id="MobiDB-lite"/>
    </source>
</evidence>
<feature type="signal peptide" evidence="2">
    <location>
        <begin position="1"/>
        <end position="20"/>
    </location>
</feature>
<name>A0ABZ1DWD9_9RHOB</name>
<accession>A0ABZ1DWD9</accession>
<dbReference type="Gene3D" id="2.30.30.240">
    <property type="entry name" value="PRC-barrel domain"/>
    <property type="match status" value="2"/>
</dbReference>
<dbReference type="InterPro" id="IPR011033">
    <property type="entry name" value="PRC_barrel-like_sf"/>
</dbReference>
<keyword evidence="2" id="KW-0732">Signal</keyword>
<feature type="domain" description="PRC-barrel" evidence="3">
    <location>
        <begin position="264"/>
        <end position="327"/>
    </location>
</feature>
<proteinExistence type="predicted"/>
<evidence type="ECO:0000313" key="4">
    <source>
        <dbReference type="EMBL" id="WRY32788.1"/>
    </source>
</evidence>
<feature type="region of interest" description="Disordered" evidence="1">
    <location>
        <begin position="207"/>
        <end position="261"/>
    </location>
</feature>
<dbReference type="PANTHER" id="PTHR36505">
    <property type="entry name" value="BLR1072 PROTEIN"/>
    <property type="match status" value="1"/>
</dbReference>
<keyword evidence="5" id="KW-1185">Reference proteome</keyword>
<sequence length="350" mass="35490">MKKLLATTAITVMAALPVMAQSNATAGTDMAPKASAGKASAGASAETAGKTFFASVPDAVMASDFIGKRVYATAEKTTDITAQSDMDDIGEVSDVVIGMRGDVEAVLIDVGGFLGIGEKTVAVNLDALQIVPNGDNADEYRLVMQGDKGALETAPAYDPAMDRMDHAAATTGSSMKAAGNDVADAAHSAAGWTKDKAAAAGAAVSGAASEAADWTKDKTAQAGSAMEKAGDDMSQAADHTKADMKSAADTPANPDGTPITDWTQITAQDLNGQPVYGPNDETIGKVSDVVTDAGQGVTKVIVNVGGFLGLGAKSVALTPDQMEVTKGEKGLSIHVAATQDELEQMPEYTG</sequence>
<dbReference type="InterPro" id="IPR027275">
    <property type="entry name" value="PRC-brl_dom"/>
</dbReference>
<dbReference type="PANTHER" id="PTHR36505:SF1">
    <property type="entry name" value="BLR1072 PROTEIN"/>
    <property type="match status" value="1"/>
</dbReference>
<dbReference type="SUPFAM" id="SSF50346">
    <property type="entry name" value="PRC-barrel domain"/>
    <property type="match status" value="2"/>
</dbReference>
<dbReference type="Proteomes" id="UP001623290">
    <property type="component" value="Chromosome"/>
</dbReference>
<protein>
    <submittedName>
        <fullName evidence="4">PRC-barrel domain-containing protein</fullName>
    </submittedName>
</protein>
<organism evidence="4 5">
    <name type="scientific">Thioclava litoralis</name>
    <dbReference type="NCBI Taxonomy" id="3076557"/>
    <lineage>
        <taxon>Bacteria</taxon>
        <taxon>Pseudomonadati</taxon>
        <taxon>Pseudomonadota</taxon>
        <taxon>Alphaproteobacteria</taxon>
        <taxon>Rhodobacterales</taxon>
        <taxon>Paracoccaceae</taxon>
        <taxon>Thioclava</taxon>
    </lineage>
</organism>
<reference evidence="4 5" key="1">
    <citation type="submission" date="2023-09" db="EMBL/GenBank/DDBJ databases">
        <title>Thioclava shenzhenensis sp. nov., a multidrug resistant bacteria-antagonizing species isolated from coastal seawater.</title>
        <authorList>
            <person name="Long M."/>
        </authorList>
    </citation>
    <scope>NUCLEOTIDE SEQUENCE [LARGE SCALE GENOMIC DNA]</scope>
    <source>
        <strain evidence="4 5">FTW29</strain>
    </source>
</reference>
<evidence type="ECO:0000256" key="2">
    <source>
        <dbReference type="SAM" id="SignalP"/>
    </source>
</evidence>
<dbReference type="RefSeq" id="WP_406720314.1">
    <property type="nucleotide sequence ID" value="NZ_CP135443.1"/>
</dbReference>
<evidence type="ECO:0000313" key="5">
    <source>
        <dbReference type="Proteomes" id="UP001623290"/>
    </source>
</evidence>
<gene>
    <name evidence="4" type="ORF">RPE78_08695</name>
</gene>
<dbReference type="Pfam" id="PF05239">
    <property type="entry name" value="PRC"/>
    <property type="match status" value="2"/>
</dbReference>
<evidence type="ECO:0000259" key="3">
    <source>
        <dbReference type="Pfam" id="PF05239"/>
    </source>
</evidence>
<feature type="chain" id="PRO_5046842311" evidence="2">
    <location>
        <begin position="21"/>
        <end position="350"/>
    </location>
</feature>